<protein>
    <recommendedName>
        <fullName evidence="6">Sugar phosphate transporter domain-containing protein</fullName>
    </recommendedName>
</protein>
<accession>A0AAW1V3F9</accession>
<evidence type="ECO:0000259" key="6">
    <source>
        <dbReference type="Pfam" id="PF03151"/>
    </source>
</evidence>
<feature type="transmembrane region" description="Helical" evidence="5">
    <location>
        <begin position="12"/>
        <end position="32"/>
    </location>
</feature>
<comment type="subcellular location">
    <subcellularLocation>
        <location evidence="1">Membrane</location>
        <topology evidence="1">Multi-pass membrane protein</topology>
    </subcellularLocation>
</comment>
<dbReference type="Proteomes" id="UP001431783">
    <property type="component" value="Unassembled WGS sequence"/>
</dbReference>
<dbReference type="InterPro" id="IPR050186">
    <property type="entry name" value="TPT_transporter"/>
</dbReference>
<evidence type="ECO:0000256" key="4">
    <source>
        <dbReference type="ARBA" id="ARBA00023136"/>
    </source>
</evidence>
<feature type="transmembrane region" description="Helical" evidence="5">
    <location>
        <begin position="44"/>
        <end position="62"/>
    </location>
</feature>
<dbReference type="InterPro" id="IPR004853">
    <property type="entry name" value="Sugar_P_trans_dom"/>
</dbReference>
<name>A0AAW1V3F9_9CUCU</name>
<dbReference type="GO" id="GO:0016020">
    <property type="term" value="C:membrane"/>
    <property type="evidence" value="ECO:0007669"/>
    <property type="project" value="UniProtKB-SubCell"/>
</dbReference>
<keyword evidence="8" id="KW-1185">Reference proteome</keyword>
<feature type="transmembrane region" description="Helical" evidence="5">
    <location>
        <begin position="200"/>
        <end position="220"/>
    </location>
</feature>
<feature type="transmembrane region" description="Helical" evidence="5">
    <location>
        <begin position="82"/>
        <end position="102"/>
    </location>
</feature>
<evidence type="ECO:0000256" key="3">
    <source>
        <dbReference type="ARBA" id="ARBA00022989"/>
    </source>
</evidence>
<evidence type="ECO:0000313" key="8">
    <source>
        <dbReference type="Proteomes" id="UP001431783"/>
    </source>
</evidence>
<evidence type="ECO:0000313" key="7">
    <source>
        <dbReference type="EMBL" id="KAK9887664.1"/>
    </source>
</evidence>
<evidence type="ECO:0000256" key="2">
    <source>
        <dbReference type="ARBA" id="ARBA00022692"/>
    </source>
</evidence>
<evidence type="ECO:0000256" key="5">
    <source>
        <dbReference type="SAM" id="Phobius"/>
    </source>
</evidence>
<evidence type="ECO:0000256" key="1">
    <source>
        <dbReference type="ARBA" id="ARBA00004141"/>
    </source>
</evidence>
<reference evidence="7 8" key="1">
    <citation type="submission" date="2023-03" db="EMBL/GenBank/DDBJ databases">
        <title>Genome insight into feeding habits of ladybird beetles.</title>
        <authorList>
            <person name="Li H.-S."/>
            <person name="Huang Y.-H."/>
            <person name="Pang H."/>
        </authorList>
    </citation>
    <scope>NUCLEOTIDE SEQUENCE [LARGE SCALE GENOMIC DNA]</scope>
    <source>
        <strain evidence="7">SYSU_2023b</strain>
        <tissue evidence="7">Whole body</tissue>
    </source>
</reference>
<organism evidence="7 8">
    <name type="scientific">Henosepilachna vigintioctopunctata</name>
    <dbReference type="NCBI Taxonomy" id="420089"/>
    <lineage>
        <taxon>Eukaryota</taxon>
        <taxon>Metazoa</taxon>
        <taxon>Ecdysozoa</taxon>
        <taxon>Arthropoda</taxon>
        <taxon>Hexapoda</taxon>
        <taxon>Insecta</taxon>
        <taxon>Pterygota</taxon>
        <taxon>Neoptera</taxon>
        <taxon>Endopterygota</taxon>
        <taxon>Coleoptera</taxon>
        <taxon>Polyphaga</taxon>
        <taxon>Cucujiformia</taxon>
        <taxon>Coccinelloidea</taxon>
        <taxon>Coccinellidae</taxon>
        <taxon>Epilachninae</taxon>
        <taxon>Epilachnini</taxon>
        <taxon>Henosepilachna</taxon>
    </lineage>
</organism>
<dbReference type="PANTHER" id="PTHR11132">
    <property type="entry name" value="SOLUTE CARRIER FAMILY 35"/>
    <property type="match status" value="1"/>
</dbReference>
<proteinExistence type="predicted"/>
<keyword evidence="2 5" id="KW-0812">Transmembrane</keyword>
<dbReference type="AlphaFoldDB" id="A0AAW1V3F9"/>
<feature type="transmembrane region" description="Helical" evidence="5">
    <location>
        <begin position="164"/>
        <end position="188"/>
    </location>
</feature>
<feature type="domain" description="Sugar phosphate transporter" evidence="6">
    <location>
        <begin position="15"/>
        <end position="278"/>
    </location>
</feature>
<dbReference type="Pfam" id="PF03151">
    <property type="entry name" value="TPT"/>
    <property type="match status" value="1"/>
</dbReference>
<feature type="transmembrane region" description="Helical" evidence="5">
    <location>
        <begin position="114"/>
        <end position="134"/>
    </location>
</feature>
<dbReference type="EMBL" id="JARQZJ010000119">
    <property type="protein sequence ID" value="KAK9887664.1"/>
    <property type="molecule type" value="Genomic_DNA"/>
</dbReference>
<comment type="caution">
    <text evidence="7">The sequence shown here is derived from an EMBL/GenBank/DDBJ whole genome shotgun (WGS) entry which is preliminary data.</text>
</comment>
<feature type="transmembrane region" description="Helical" evidence="5">
    <location>
        <begin position="141"/>
        <end position="158"/>
    </location>
</feature>
<gene>
    <name evidence="7" type="ORF">WA026_023785</name>
</gene>
<keyword evidence="3 5" id="KW-1133">Transmembrane helix</keyword>
<feature type="transmembrane region" description="Helical" evidence="5">
    <location>
        <begin position="240"/>
        <end position="259"/>
    </location>
</feature>
<sequence length="330" mass="37262">MVIQQESLFQKYITIFLVVSSYWVVSIFTVFVNKALLSGIKLDAPMFIACYQTLVTAFICLVKQLLNKQWPTKVSFPETNVWNAHTIKTVLPVSFVFTMMIATNNLCLQHVSLAFYYVGRSLTTMFNVILTYLILKEKTSLRCLVCCSFIIFGFYLGVDQEKLAGSLSVSGTIFGVLASLSLSLFSILTKKVLPKLNSDVWVLSYYNNIYATILFLPLIILNGELKTIYNFGGIWDINFWFSMTVGGVCGFSVGFLTSLQIKYTSALTHNISGTAKACAQTVLATYWYHEIKSFLWWTSNIIVLVSSATYARIKQLDMEARQVLPSYQKV</sequence>
<keyword evidence="4 5" id="KW-0472">Membrane</keyword>